<organism evidence="1 2">
    <name type="scientific">Bacillus phage JBP901</name>
    <dbReference type="NCBI Taxonomy" id="1498212"/>
    <lineage>
        <taxon>Viruses</taxon>
        <taxon>Duplodnaviria</taxon>
        <taxon>Heunggongvirae</taxon>
        <taxon>Uroviricota</taxon>
        <taxon>Caudoviricetes</taxon>
        <taxon>Herelleviridae</taxon>
        <taxon>Bastillevirinae</taxon>
        <taxon>Caeruleovirus</taxon>
        <taxon>Caeruleovirus JBP901</taxon>
    </lineage>
</organism>
<dbReference type="KEGG" id="vg:24723144"/>
<dbReference type="RefSeq" id="YP_009149203.1">
    <property type="nucleotide sequence ID" value="NC_027352.1"/>
</dbReference>
<sequence>MDLTGGIHTYILFGDEMNKRFNNGESPLGRKVKYLNRGGWDGDREHANRHFSEGDILTVKEIYVGRSSSDVEFVEHPHKQFNTVMFEDIK</sequence>
<evidence type="ECO:0000313" key="2">
    <source>
        <dbReference type="Proteomes" id="UP000033000"/>
    </source>
</evidence>
<gene>
    <name evidence="1" type="ORF">JBP901_gp165</name>
</gene>
<reference evidence="1 2" key="1">
    <citation type="journal article" date="2015" name="Arch. Virol.">
        <title>Complete genome sequence and phylogenetic position of the Bacillus cereus group phage JBP901.</title>
        <authorList>
            <person name="Asare P.T."/>
            <person name="Ryu S."/>
            <person name="Kim K.P."/>
        </authorList>
    </citation>
    <scope>NUCLEOTIDE SEQUENCE [LARGE SCALE GENOMIC DNA]</scope>
</reference>
<protein>
    <submittedName>
        <fullName evidence="1">Uncharacterized protein</fullName>
    </submittedName>
</protein>
<name>A0A0E3DFB1_9CAUD</name>
<dbReference type="GeneID" id="24723144"/>
<dbReference type="OrthoDB" id="19128at10239"/>
<dbReference type="Proteomes" id="UP000033000">
    <property type="component" value="Segment"/>
</dbReference>
<accession>A0A0E3DFB1</accession>
<dbReference type="EMBL" id="KJ676859">
    <property type="protein sequence ID" value="AID17877.1"/>
    <property type="molecule type" value="Genomic_DNA"/>
</dbReference>
<proteinExistence type="predicted"/>
<keyword evidence="2" id="KW-1185">Reference proteome</keyword>
<evidence type="ECO:0000313" key="1">
    <source>
        <dbReference type="EMBL" id="AID17877.1"/>
    </source>
</evidence>